<comment type="subunit">
    <text evidence="2">Homodimer.</text>
</comment>
<dbReference type="Proteomes" id="UP000070587">
    <property type="component" value="Chromosome"/>
</dbReference>
<comment type="similarity">
    <text evidence="2">Belongs to the beta-RFA-P synthase family.</text>
</comment>
<dbReference type="KEGG" id="pyc:TQ32_00530"/>
<dbReference type="NCBIfam" id="TIGR00144">
    <property type="entry name" value="beta_RFAP_syn"/>
    <property type="match status" value="1"/>
</dbReference>
<protein>
    <recommendedName>
        <fullName evidence="2">Beta-ribofuranosylaminobenzene 5'-phosphate synthase</fullName>
        <shortName evidence="2">Beta-RFA-P synthase</shortName>
        <ecNumber evidence="2">2.4.2.54</ecNumber>
    </recommendedName>
</protein>
<keyword evidence="4" id="KW-0418">Kinase</keyword>
<dbReference type="RefSeq" id="WP_068320011.1">
    <property type="nucleotide sequence ID" value="NZ_CP010835.1"/>
</dbReference>
<dbReference type="SUPFAM" id="SSF54211">
    <property type="entry name" value="Ribosomal protein S5 domain 2-like"/>
    <property type="match status" value="1"/>
</dbReference>
<dbReference type="PATRIC" id="fig|1609559.3.peg.109"/>
<dbReference type="EC" id="2.4.2.54" evidence="2"/>
<evidence type="ECO:0000256" key="1">
    <source>
        <dbReference type="ARBA" id="ARBA00022679"/>
    </source>
</evidence>
<gene>
    <name evidence="4" type="ORF">TQ32_00530</name>
</gene>
<evidence type="ECO:0000259" key="3">
    <source>
        <dbReference type="Pfam" id="PF08544"/>
    </source>
</evidence>
<dbReference type="GeneID" id="28490270"/>
<dbReference type="EMBL" id="CP010835">
    <property type="protein sequence ID" value="AMM53145.1"/>
    <property type="molecule type" value="Genomic_DNA"/>
</dbReference>
<reference evidence="4 5" key="2">
    <citation type="journal article" date="2016" name="Int. J. Syst. Evol. Microbiol.">
        <title>Pyrococcus kukulkanii sp. nov., a hyperthermophilic, piezophilic archaeon isolated from a deep-sea hydrothermal vent.</title>
        <authorList>
            <person name="Callac N."/>
            <person name="Oger P."/>
            <person name="Lesongeur F."/>
            <person name="Rattray J.E."/>
            <person name="Vannier P."/>
            <person name="Michoud G."/>
            <person name="Beauverger M."/>
            <person name="Gayet N."/>
            <person name="Rouxel O."/>
            <person name="Jebbar M."/>
            <person name="Godfroy A."/>
        </authorList>
    </citation>
    <scope>NUCLEOTIDE SEQUENCE [LARGE SCALE GENOMIC DNA]</scope>
    <source>
        <strain evidence="4 5">NCB100</strain>
    </source>
</reference>
<proteinExistence type="inferred from homology"/>
<dbReference type="InterPro" id="IPR004422">
    <property type="entry name" value="RFAP_synthase"/>
</dbReference>
<dbReference type="GO" id="GO:0005524">
    <property type="term" value="F:ATP binding"/>
    <property type="evidence" value="ECO:0007669"/>
    <property type="project" value="UniProtKB-UniRule"/>
</dbReference>
<dbReference type="OrthoDB" id="85156at2157"/>
<dbReference type="PANTHER" id="PTHR20861">
    <property type="entry name" value="HOMOSERINE/4-DIPHOSPHOCYTIDYL-2-C-METHYL-D-ERYTHRITOL KINASE"/>
    <property type="match status" value="1"/>
</dbReference>
<keyword evidence="2" id="KW-0328">Glycosyltransferase</keyword>
<dbReference type="GO" id="GO:0016301">
    <property type="term" value="F:kinase activity"/>
    <property type="evidence" value="ECO:0007669"/>
    <property type="project" value="UniProtKB-KW"/>
</dbReference>
<dbReference type="GO" id="GO:0043793">
    <property type="term" value="F:beta-ribofuranosylaminobenzene 5'-phosphate synthase activity"/>
    <property type="evidence" value="ECO:0007669"/>
    <property type="project" value="UniProtKB-EC"/>
</dbReference>
<feature type="domain" description="GHMP kinase C-terminal" evidence="3">
    <location>
        <begin position="210"/>
        <end position="293"/>
    </location>
</feature>
<dbReference type="UniPathway" id="UPA00065"/>
<dbReference type="PANTHER" id="PTHR20861:SF6">
    <property type="entry name" value="BETA-RIBOFURANOSYLPHENOL 5'-PHOSPHATE SYNTHASE"/>
    <property type="match status" value="1"/>
</dbReference>
<dbReference type="InterPro" id="IPR013750">
    <property type="entry name" value="GHMP_kinase_C_dom"/>
</dbReference>
<sequence>MVIKVRAPAHLHTGNPDLSGDMGRLFGTLGFAIEYPYLEIEVSEAGKDKANDRDALKFLERLRERHEFPPVEIEVRHYIPKWVGVGFHTTLALSLGKAVSELFGLNLSWEDIALTVRRGLITALGLYAVKVGGFIVEGGFPVDKREKVVPPLIFRGEVPEDWLFVVAIPKTPRKALAEVRKREDEILENLKKMPPELADRLSRIVLMKILPAFVEKDIRTFGEGLYQFNHLLGEFWSDYQENVYCCDLVNEGIKIMLEDLYCACQTSWGPTFYGLTDSREKAEECVGKLNAFLEENGDGGEVFITKADNGGARWLRL</sequence>
<dbReference type="Gene3D" id="3.30.230.10">
    <property type="match status" value="1"/>
</dbReference>
<keyword evidence="1 2" id="KW-0808">Transferase</keyword>
<dbReference type="InterPro" id="IPR020568">
    <property type="entry name" value="Ribosomal_Su5_D2-typ_SF"/>
</dbReference>
<evidence type="ECO:0000256" key="2">
    <source>
        <dbReference type="PIRNR" id="PIRNR004884"/>
    </source>
</evidence>
<dbReference type="InterPro" id="IPR014721">
    <property type="entry name" value="Ribsml_uS5_D2-typ_fold_subgr"/>
</dbReference>
<dbReference type="AlphaFoldDB" id="A0A127B7C8"/>
<accession>A0A127B7C8</accession>
<dbReference type="STRING" id="1609559.TQ32_00530"/>
<reference evidence="5" key="1">
    <citation type="submission" date="2015-02" db="EMBL/GenBank/DDBJ databases">
        <title>Pyrococcus kukulkanii sp. nov., a novel hyperthermophilic archaeon isolated from a deep-sea hydrothermal vent at the Guaymas Basin.</title>
        <authorList>
            <person name="Oger P.M."/>
            <person name="Callac N."/>
            <person name="Jebbar M."/>
            <person name="Godfroy A."/>
        </authorList>
    </citation>
    <scope>NUCLEOTIDE SEQUENCE [LARGE SCALE GENOMIC DNA]</scope>
    <source>
        <strain evidence="5">NCB100</strain>
    </source>
</reference>
<name>A0A127B7C8_9EURY</name>
<organism evidence="4 5">
    <name type="scientific">Pyrococcus kukulkanii</name>
    <dbReference type="NCBI Taxonomy" id="1609559"/>
    <lineage>
        <taxon>Archaea</taxon>
        <taxon>Methanobacteriati</taxon>
        <taxon>Methanobacteriota</taxon>
        <taxon>Thermococci</taxon>
        <taxon>Thermococcales</taxon>
        <taxon>Thermococcaceae</taxon>
        <taxon>Pyrococcus</taxon>
    </lineage>
</organism>
<comment type="catalytic activity">
    <reaction evidence="2">
        <text>5-phospho-alpha-D-ribose 1-diphosphate + 4-hydroxybenzoate + H(+) = 4-(beta-D-ribofuranosyl)phenol 5'-phosphate + CO2 + diphosphate</text>
        <dbReference type="Rhea" id="RHEA:48556"/>
        <dbReference type="ChEBI" id="CHEBI:15378"/>
        <dbReference type="ChEBI" id="CHEBI:16526"/>
        <dbReference type="ChEBI" id="CHEBI:17879"/>
        <dbReference type="ChEBI" id="CHEBI:33019"/>
        <dbReference type="ChEBI" id="CHEBI:58017"/>
        <dbReference type="ChEBI" id="CHEBI:82767"/>
        <dbReference type="EC" id="2.4.2.54"/>
    </reaction>
</comment>
<dbReference type="PIRSF" id="PIRSF004884">
    <property type="entry name" value="Sugar_kin_arch"/>
    <property type="match status" value="1"/>
</dbReference>
<comment type="pathway">
    <text evidence="2">Cofactor biosynthesis; 5,6,7,8-tetrahydromethanopterin biosynthesis.</text>
</comment>
<dbReference type="Pfam" id="PF08544">
    <property type="entry name" value="GHMP_kinases_C"/>
    <property type="match status" value="1"/>
</dbReference>
<evidence type="ECO:0000313" key="4">
    <source>
        <dbReference type="EMBL" id="AMM53145.1"/>
    </source>
</evidence>
<comment type="function">
    <text evidence="2">Catalyzes the condensation of 4-aminobenzoate (pABA) with 5-phospho-alpha-D-ribose 1-diphosphate (PRPP) to produce beta-ribofuranosylaminobenzene 5'-phosphate (beta-RFA-P).</text>
</comment>
<evidence type="ECO:0000313" key="5">
    <source>
        <dbReference type="Proteomes" id="UP000070587"/>
    </source>
</evidence>